<name>A0A928Q4W1_9FIRM</name>
<evidence type="ECO:0000256" key="1">
    <source>
        <dbReference type="ARBA" id="ARBA00022723"/>
    </source>
</evidence>
<feature type="domain" description="4Fe-4S ferredoxin-type" evidence="4">
    <location>
        <begin position="373"/>
        <end position="401"/>
    </location>
</feature>
<dbReference type="PANTHER" id="PTHR43034">
    <property type="entry name" value="ION-TRANSLOCATING OXIDOREDUCTASE COMPLEX SUBUNIT C"/>
    <property type="match status" value="1"/>
</dbReference>
<dbReference type="Proteomes" id="UP000754750">
    <property type="component" value="Unassembled WGS sequence"/>
</dbReference>
<keyword evidence="1" id="KW-0479">Metal-binding</keyword>
<dbReference type="Pfam" id="PF12838">
    <property type="entry name" value="Fer4_7"/>
    <property type="match status" value="1"/>
</dbReference>
<dbReference type="GO" id="GO:0051539">
    <property type="term" value="F:4 iron, 4 sulfur cluster binding"/>
    <property type="evidence" value="ECO:0007669"/>
    <property type="project" value="InterPro"/>
</dbReference>
<dbReference type="InterPro" id="IPR017900">
    <property type="entry name" value="4Fe4S_Fe_S_CS"/>
</dbReference>
<organism evidence="5 6">
    <name type="scientific">Faecalispora sporosphaeroides</name>
    <dbReference type="NCBI Taxonomy" id="1549"/>
    <lineage>
        <taxon>Bacteria</taxon>
        <taxon>Bacillati</taxon>
        <taxon>Bacillota</taxon>
        <taxon>Clostridia</taxon>
        <taxon>Eubacteriales</taxon>
        <taxon>Oscillospiraceae</taxon>
        <taxon>Faecalispora</taxon>
    </lineage>
</organism>
<dbReference type="SUPFAM" id="SSF46548">
    <property type="entry name" value="alpha-helical ferredoxin"/>
    <property type="match status" value="1"/>
</dbReference>
<dbReference type="PANTHER" id="PTHR43034:SF2">
    <property type="entry name" value="ION-TRANSLOCATING OXIDOREDUCTASE COMPLEX SUBUNIT C"/>
    <property type="match status" value="1"/>
</dbReference>
<reference evidence="5" key="1">
    <citation type="submission" date="2019-04" db="EMBL/GenBank/DDBJ databases">
        <title>Evolution of Biomass-Degrading Anaerobic Consortia Revealed by Metagenomics.</title>
        <authorList>
            <person name="Peng X."/>
        </authorList>
    </citation>
    <scope>NUCLEOTIDE SEQUENCE</scope>
    <source>
        <strain evidence="5">SIG551</strain>
    </source>
</reference>
<dbReference type="AlphaFoldDB" id="A0A928Q4W1"/>
<dbReference type="Pfam" id="PF13375">
    <property type="entry name" value="RnfC_N"/>
    <property type="match status" value="1"/>
</dbReference>
<dbReference type="GO" id="GO:0046872">
    <property type="term" value="F:metal ion binding"/>
    <property type="evidence" value="ECO:0007669"/>
    <property type="project" value="UniProtKB-KW"/>
</dbReference>
<sequence length="412" mass="43835">MISFFSSGIRLEQQKSRTMKAKILALPAPQVLYVPLPGAQALADRCVRAGETVLRFSQLSMPGSHVAVTSPVSGTVTGFQALPHPVRGAVECAVIRQDGAEQELALRAPGMEHTPDGLVRLAAAAGIIDEYDGIPLFKKLKRLRRMKIDWLGANVLDDEPYVCSGLAVLRENPQGVQKGLELAALAVGAQKTGVAVVSGFRARSYSRVSGRIADLLVGSGGRYPARPGLLKRLRREGHRPGLIGVQALEAFAQAAERGIPQTTTVVTVAGEGVSRWQNLRVPLGMPIEDLLSACGRKKRTAVIAGSPITGNRVEELCAPVTADLRCLIVLPEAMQTVKVFPCIGCGKCEAACPVGIMPWDIYRRLAGQEYPDAGQLLRADLCCACNACSVVCPSGLDLSGSVARAMEIKERG</sequence>
<dbReference type="SUPFAM" id="SSF142984">
    <property type="entry name" value="Nqo1 middle domain-like"/>
    <property type="match status" value="1"/>
</dbReference>
<dbReference type="PROSITE" id="PS51379">
    <property type="entry name" value="4FE4S_FER_2"/>
    <property type="match status" value="2"/>
</dbReference>
<protein>
    <submittedName>
        <fullName evidence="5">4Fe-4S dicluster domain-containing protein</fullName>
    </submittedName>
</protein>
<proteinExistence type="predicted"/>
<dbReference type="EMBL" id="SVNY01000003">
    <property type="protein sequence ID" value="MBE6833192.1"/>
    <property type="molecule type" value="Genomic_DNA"/>
</dbReference>
<evidence type="ECO:0000256" key="2">
    <source>
        <dbReference type="ARBA" id="ARBA00023004"/>
    </source>
</evidence>
<dbReference type="PROSITE" id="PS00198">
    <property type="entry name" value="4FE4S_FER_1"/>
    <property type="match status" value="2"/>
</dbReference>
<dbReference type="GO" id="GO:0009055">
    <property type="term" value="F:electron transfer activity"/>
    <property type="evidence" value="ECO:0007669"/>
    <property type="project" value="InterPro"/>
</dbReference>
<dbReference type="InterPro" id="IPR037225">
    <property type="entry name" value="Nuo51_FMN-bd_sf"/>
</dbReference>
<evidence type="ECO:0000259" key="4">
    <source>
        <dbReference type="PROSITE" id="PS51379"/>
    </source>
</evidence>
<feature type="domain" description="4Fe-4S ferredoxin-type" evidence="4">
    <location>
        <begin position="335"/>
        <end position="362"/>
    </location>
</feature>
<evidence type="ECO:0000313" key="6">
    <source>
        <dbReference type="Proteomes" id="UP000754750"/>
    </source>
</evidence>
<evidence type="ECO:0000313" key="5">
    <source>
        <dbReference type="EMBL" id="MBE6833192.1"/>
    </source>
</evidence>
<dbReference type="GO" id="GO:0016020">
    <property type="term" value="C:membrane"/>
    <property type="evidence" value="ECO:0007669"/>
    <property type="project" value="InterPro"/>
</dbReference>
<comment type="caution">
    <text evidence="5">The sequence shown here is derived from an EMBL/GenBank/DDBJ whole genome shotgun (WGS) entry which is preliminary data.</text>
</comment>
<keyword evidence="2" id="KW-0408">Iron</keyword>
<dbReference type="InterPro" id="IPR010208">
    <property type="entry name" value="Ion_transpt_RnfC/RsxC"/>
</dbReference>
<evidence type="ECO:0000256" key="3">
    <source>
        <dbReference type="ARBA" id="ARBA00023014"/>
    </source>
</evidence>
<dbReference type="InterPro" id="IPR017896">
    <property type="entry name" value="4Fe4S_Fe-S-bd"/>
</dbReference>
<dbReference type="RefSeq" id="WP_326840240.1">
    <property type="nucleotide sequence ID" value="NZ_JBKWRC010000009.1"/>
</dbReference>
<gene>
    <name evidence="5" type="ORF">E7512_06365</name>
</gene>
<keyword evidence="3" id="KW-0411">Iron-sulfur</keyword>
<accession>A0A928Q4W1</accession>
<dbReference type="InterPro" id="IPR026902">
    <property type="entry name" value="RnfC_N"/>
</dbReference>
<dbReference type="SUPFAM" id="SSF142019">
    <property type="entry name" value="Nqo1 FMN-binding domain-like"/>
    <property type="match status" value="1"/>
</dbReference>
<dbReference type="Gene3D" id="3.30.70.20">
    <property type="match status" value="1"/>
</dbReference>